<proteinExistence type="predicted"/>
<reference evidence="1 2" key="1">
    <citation type="submission" date="2020-07" db="EMBL/GenBank/DDBJ databases">
        <title>Sequencing the genomes of 1000 actinobacteria strains.</title>
        <authorList>
            <person name="Klenk H.-P."/>
        </authorList>
    </citation>
    <scope>NUCLEOTIDE SEQUENCE [LARGE SCALE GENOMIC DNA]</scope>
    <source>
        <strain evidence="1 2">DSM 19082</strain>
    </source>
</reference>
<gene>
    <name evidence="1" type="ORF">BJ958_000994</name>
</gene>
<protein>
    <submittedName>
        <fullName evidence="1">Uncharacterized protein</fullName>
    </submittedName>
</protein>
<accession>A0A852RFE7</accession>
<dbReference type="EMBL" id="JACCBF010000001">
    <property type="protein sequence ID" value="NYD29448.1"/>
    <property type="molecule type" value="Genomic_DNA"/>
</dbReference>
<dbReference type="Proteomes" id="UP000582231">
    <property type="component" value="Unassembled WGS sequence"/>
</dbReference>
<evidence type="ECO:0000313" key="2">
    <source>
        <dbReference type="Proteomes" id="UP000582231"/>
    </source>
</evidence>
<sequence>MTAHFVEHGTPAEILDVIAQLPALPYAAPGEQLDWSVAGHEGESFDRVHMFGLASHPDTARVRELATGVAVAADRRWGKRHRFDCAAVTPKNDPAHILDPRAVPAAALQAMGATQAEVWRFGDSALLLAVNSRHASGAALCVALVLEASYLEEPVDRLAVADAEMDARIRRAGKGGSRRRRAAGVSSELLQDFLSRDRTRISSAIDVVNGSGDPALLAPVAAELRAVLAALQAADFVIVDGNPVELAVDRLEIVRSGGCLCATYPRRSADPQREADAGWVGIESETRSAPGARPQRVVVCTSCGALFDVEEGEYHATWWKWVPRA</sequence>
<name>A0A852RFE7_9ACTN</name>
<evidence type="ECO:0000313" key="1">
    <source>
        <dbReference type="EMBL" id="NYD29448.1"/>
    </source>
</evidence>
<dbReference type="AlphaFoldDB" id="A0A852RFE7"/>
<comment type="caution">
    <text evidence="1">The sequence shown here is derived from an EMBL/GenBank/DDBJ whole genome shotgun (WGS) entry which is preliminary data.</text>
</comment>
<dbReference type="RefSeq" id="WP_179725822.1">
    <property type="nucleotide sequence ID" value="NZ_BAABEF010000001.1"/>
</dbReference>
<keyword evidence="2" id="KW-1185">Reference proteome</keyword>
<organism evidence="1 2">
    <name type="scientific">Nocardioides kongjuensis</name>
    <dbReference type="NCBI Taxonomy" id="349522"/>
    <lineage>
        <taxon>Bacteria</taxon>
        <taxon>Bacillati</taxon>
        <taxon>Actinomycetota</taxon>
        <taxon>Actinomycetes</taxon>
        <taxon>Propionibacteriales</taxon>
        <taxon>Nocardioidaceae</taxon>
        <taxon>Nocardioides</taxon>
    </lineage>
</organism>